<name>A0A0L8IMW3_PSESX</name>
<evidence type="ECO:0000256" key="1">
    <source>
        <dbReference type="SAM" id="Phobius"/>
    </source>
</evidence>
<feature type="transmembrane region" description="Helical" evidence="1">
    <location>
        <begin position="12"/>
        <end position="35"/>
    </location>
</feature>
<accession>A0A0L8IMW3</accession>
<sequence length="44" mass="4929">MRSGFLTLSNVRLFRLAVGSVLLLAGMALLIAHGLSWMRVQGWW</sequence>
<keyword evidence="1" id="KW-0472">Membrane</keyword>
<keyword evidence="1" id="KW-1133">Transmembrane helix</keyword>
<protein>
    <submittedName>
        <fullName evidence="2">Uncharacterized protein</fullName>
    </submittedName>
</protein>
<dbReference type="RefSeq" id="WP_003400238.1">
    <property type="nucleotide sequence ID" value="NZ_LGAR01000135.1"/>
</dbReference>
<evidence type="ECO:0000313" key="2">
    <source>
        <dbReference type="EMBL" id="KPW11238.1"/>
    </source>
</evidence>
<proteinExistence type="predicted"/>
<dbReference type="EMBL" id="LJPM01000527">
    <property type="protein sequence ID" value="KPW11238.1"/>
    <property type="molecule type" value="Genomic_DNA"/>
</dbReference>
<gene>
    <name evidence="2" type="ORF">ALO91_04111</name>
</gene>
<evidence type="ECO:0000313" key="3">
    <source>
        <dbReference type="Proteomes" id="UP000050297"/>
    </source>
</evidence>
<comment type="caution">
    <text evidence="2">The sequence shown here is derived from an EMBL/GenBank/DDBJ whole genome shotgun (WGS) entry which is preliminary data.</text>
</comment>
<dbReference type="AlphaFoldDB" id="A0A0L8IMW3"/>
<dbReference type="Proteomes" id="UP000050297">
    <property type="component" value="Unassembled WGS sequence"/>
</dbReference>
<reference evidence="2 3" key="1">
    <citation type="submission" date="2015-09" db="EMBL/GenBank/DDBJ databases">
        <title>Genome announcement of multiple Pseudomonas syringae strains.</title>
        <authorList>
            <person name="Thakur S."/>
            <person name="Wang P.W."/>
            <person name="Gong Y."/>
            <person name="Weir B.S."/>
            <person name="Guttman D.S."/>
        </authorList>
    </citation>
    <scope>NUCLEOTIDE SEQUENCE [LARGE SCALE GENOMIC DNA]</scope>
    <source>
        <strain evidence="2 3">ICMP2802</strain>
    </source>
</reference>
<dbReference type="PATRIC" id="fig|199198.4.peg.3328"/>
<keyword evidence="1" id="KW-0812">Transmembrane</keyword>
<organism evidence="2 3">
    <name type="scientific">Pseudomonas syringae pv. aceris</name>
    <dbReference type="NCBI Taxonomy" id="199198"/>
    <lineage>
        <taxon>Bacteria</taxon>
        <taxon>Pseudomonadati</taxon>
        <taxon>Pseudomonadota</taxon>
        <taxon>Gammaproteobacteria</taxon>
        <taxon>Pseudomonadales</taxon>
        <taxon>Pseudomonadaceae</taxon>
        <taxon>Pseudomonas</taxon>
        <taxon>Pseudomonas syringae</taxon>
    </lineage>
</organism>